<reference evidence="2 3" key="1">
    <citation type="journal article" date="2018" name="Sci. Data">
        <title>The draft genome sequence of cork oak.</title>
        <authorList>
            <person name="Ramos A.M."/>
            <person name="Usie A."/>
            <person name="Barbosa P."/>
            <person name="Barros P.M."/>
            <person name="Capote T."/>
            <person name="Chaves I."/>
            <person name="Simoes F."/>
            <person name="Abreu I."/>
            <person name="Carrasquinho I."/>
            <person name="Faro C."/>
            <person name="Guimaraes J.B."/>
            <person name="Mendonca D."/>
            <person name="Nobrega F."/>
            <person name="Rodrigues L."/>
            <person name="Saibo N.J.M."/>
            <person name="Varela M.C."/>
            <person name="Egas C."/>
            <person name="Matos J."/>
            <person name="Miguel C.M."/>
            <person name="Oliveira M.M."/>
            <person name="Ricardo C.P."/>
            <person name="Goncalves S."/>
        </authorList>
    </citation>
    <scope>NUCLEOTIDE SEQUENCE [LARGE SCALE GENOMIC DNA]</scope>
    <source>
        <strain evidence="3">cv. HL8</strain>
    </source>
</reference>
<accession>A0AAW0J0X6</accession>
<keyword evidence="3" id="KW-1185">Reference proteome</keyword>
<evidence type="ECO:0000313" key="3">
    <source>
        <dbReference type="Proteomes" id="UP000237347"/>
    </source>
</evidence>
<evidence type="ECO:0000256" key="1">
    <source>
        <dbReference type="SAM" id="MobiDB-lite"/>
    </source>
</evidence>
<dbReference type="Proteomes" id="UP000237347">
    <property type="component" value="Unassembled WGS sequence"/>
</dbReference>
<dbReference type="AlphaFoldDB" id="A0AAW0J0X6"/>
<proteinExistence type="predicted"/>
<comment type="caution">
    <text evidence="2">The sequence shown here is derived from an EMBL/GenBank/DDBJ whole genome shotgun (WGS) entry which is preliminary data.</text>
</comment>
<name>A0AAW0J0X6_QUESU</name>
<dbReference type="EMBL" id="PKMF04000740">
    <property type="protein sequence ID" value="KAK7820428.1"/>
    <property type="molecule type" value="Genomic_DNA"/>
</dbReference>
<evidence type="ECO:0000313" key="2">
    <source>
        <dbReference type="EMBL" id="KAK7820428.1"/>
    </source>
</evidence>
<protein>
    <submittedName>
        <fullName evidence="2">Uncharacterized protein</fullName>
    </submittedName>
</protein>
<sequence length="27" mass="3291">MQTNQTHLRIQTHRPNKPHTHKNTRSK</sequence>
<feature type="region of interest" description="Disordered" evidence="1">
    <location>
        <begin position="1"/>
        <end position="27"/>
    </location>
</feature>
<feature type="compositionally biased region" description="Basic residues" evidence="1">
    <location>
        <begin position="10"/>
        <end position="27"/>
    </location>
</feature>
<organism evidence="2 3">
    <name type="scientific">Quercus suber</name>
    <name type="common">Cork oak</name>
    <dbReference type="NCBI Taxonomy" id="58331"/>
    <lineage>
        <taxon>Eukaryota</taxon>
        <taxon>Viridiplantae</taxon>
        <taxon>Streptophyta</taxon>
        <taxon>Embryophyta</taxon>
        <taxon>Tracheophyta</taxon>
        <taxon>Spermatophyta</taxon>
        <taxon>Magnoliopsida</taxon>
        <taxon>eudicotyledons</taxon>
        <taxon>Gunneridae</taxon>
        <taxon>Pentapetalae</taxon>
        <taxon>rosids</taxon>
        <taxon>fabids</taxon>
        <taxon>Fagales</taxon>
        <taxon>Fagaceae</taxon>
        <taxon>Quercus</taxon>
    </lineage>
</organism>
<gene>
    <name evidence="2" type="ORF">CFP56_038905</name>
</gene>